<dbReference type="RefSeq" id="WP_139209216.1">
    <property type="nucleotide sequence ID" value="NZ_FOEG01000006.1"/>
</dbReference>
<dbReference type="Proteomes" id="UP000199657">
    <property type="component" value="Unassembled WGS sequence"/>
</dbReference>
<organism evidence="2 3">
    <name type="scientific">Aquisalimonas asiatica</name>
    <dbReference type="NCBI Taxonomy" id="406100"/>
    <lineage>
        <taxon>Bacteria</taxon>
        <taxon>Pseudomonadati</taxon>
        <taxon>Pseudomonadota</taxon>
        <taxon>Gammaproteobacteria</taxon>
        <taxon>Chromatiales</taxon>
        <taxon>Ectothiorhodospiraceae</taxon>
        <taxon>Aquisalimonas</taxon>
    </lineage>
</organism>
<sequence length="116" mass="13452">MSEDDPRTGNECAPSFDTLIRVMGNQRDPCQTCCWYQRCATYRLACGDFHKFVTNERRTHQPTYGPDHERSPSDRLYIQIFNDNEEIQATKSECGRVKPEQEHSNSLHAEQQGVLE</sequence>
<keyword evidence="3" id="KW-1185">Reference proteome</keyword>
<accession>A0A1H8UCT2</accession>
<evidence type="ECO:0000313" key="3">
    <source>
        <dbReference type="Proteomes" id="UP000199657"/>
    </source>
</evidence>
<gene>
    <name evidence="2" type="ORF">SAMN04488052_10696</name>
</gene>
<proteinExistence type="predicted"/>
<dbReference type="STRING" id="406100.SAMN04488052_10696"/>
<evidence type="ECO:0000313" key="2">
    <source>
        <dbReference type="EMBL" id="SEP00916.1"/>
    </source>
</evidence>
<feature type="compositionally biased region" description="Basic and acidic residues" evidence="1">
    <location>
        <begin position="93"/>
        <end position="105"/>
    </location>
</feature>
<dbReference type="AlphaFoldDB" id="A0A1H8UCT2"/>
<reference evidence="2 3" key="1">
    <citation type="submission" date="2016-10" db="EMBL/GenBank/DDBJ databases">
        <authorList>
            <person name="de Groot N.N."/>
        </authorList>
    </citation>
    <scope>NUCLEOTIDE SEQUENCE [LARGE SCALE GENOMIC DNA]</scope>
    <source>
        <strain evidence="2 3">CGMCC 1.6291</strain>
    </source>
</reference>
<feature type="region of interest" description="Disordered" evidence="1">
    <location>
        <begin position="93"/>
        <end position="116"/>
    </location>
</feature>
<name>A0A1H8UCT2_9GAMM</name>
<dbReference type="EMBL" id="FOEG01000006">
    <property type="protein sequence ID" value="SEP00916.1"/>
    <property type="molecule type" value="Genomic_DNA"/>
</dbReference>
<protein>
    <submittedName>
        <fullName evidence="2">Uncharacterized protein</fullName>
    </submittedName>
</protein>
<evidence type="ECO:0000256" key="1">
    <source>
        <dbReference type="SAM" id="MobiDB-lite"/>
    </source>
</evidence>